<keyword evidence="3" id="KW-1185">Reference proteome</keyword>
<evidence type="ECO:0000256" key="1">
    <source>
        <dbReference type="SAM" id="Phobius"/>
    </source>
</evidence>
<organism evidence="2 3">
    <name type="scientific">Shewanella youngdeokensis</name>
    <dbReference type="NCBI Taxonomy" id="2999068"/>
    <lineage>
        <taxon>Bacteria</taxon>
        <taxon>Pseudomonadati</taxon>
        <taxon>Pseudomonadota</taxon>
        <taxon>Gammaproteobacteria</taxon>
        <taxon>Alteromonadales</taxon>
        <taxon>Shewanellaceae</taxon>
        <taxon>Shewanella</taxon>
    </lineage>
</organism>
<keyword evidence="1" id="KW-1133">Transmembrane helix</keyword>
<dbReference type="NCBIfam" id="TIGR02523">
    <property type="entry name" value="type_IV_pilV"/>
    <property type="match status" value="1"/>
</dbReference>
<keyword evidence="1" id="KW-0472">Membrane</keyword>
<evidence type="ECO:0000313" key="2">
    <source>
        <dbReference type="EMBL" id="WOT04291.1"/>
    </source>
</evidence>
<keyword evidence="1" id="KW-0812">Transmembrane</keyword>
<dbReference type="NCBIfam" id="TIGR02532">
    <property type="entry name" value="IV_pilin_GFxxxE"/>
    <property type="match status" value="1"/>
</dbReference>
<protein>
    <submittedName>
        <fullName evidence="2">Type IV pilus modification protein PilV</fullName>
    </submittedName>
</protein>
<accession>A0ABZ0JVU3</accession>
<feature type="transmembrane region" description="Helical" evidence="1">
    <location>
        <begin position="13"/>
        <end position="34"/>
    </location>
</feature>
<dbReference type="RefSeq" id="WP_310471919.1">
    <property type="nucleotide sequence ID" value="NZ_CP136522.1"/>
</dbReference>
<proteinExistence type="predicted"/>
<sequence>MKNQQQGLSLIELMVSLVILVVGLIGIFNLHLVAKRGSFESFQQTQASYLINDIVNRMRLNRSLLASYSGTYTGTLTQPKSCDVAVGANVTCSANETLAWDLYQWESRFTELDDATACVLATANGNVEVVMSWRGIRELSDGGAATGKSSLAKGCGTANKRRRIYSLQTVII</sequence>
<dbReference type="InterPro" id="IPR013362">
    <property type="entry name" value="Pilus_4_PilV"/>
</dbReference>
<name>A0ABZ0JVU3_9GAMM</name>
<dbReference type="Proteomes" id="UP001529491">
    <property type="component" value="Chromosome"/>
</dbReference>
<evidence type="ECO:0000313" key="3">
    <source>
        <dbReference type="Proteomes" id="UP001529491"/>
    </source>
</evidence>
<dbReference type="EMBL" id="CP136522">
    <property type="protein sequence ID" value="WOT04291.1"/>
    <property type="molecule type" value="Genomic_DNA"/>
</dbReference>
<dbReference type="Pfam" id="PF07963">
    <property type="entry name" value="N_methyl"/>
    <property type="match status" value="1"/>
</dbReference>
<dbReference type="InterPro" id="IPR012902">
    <property type="entry name" value="N_methyl_site"/>
</dbReference>
<gene>
    <name evidence="2" type="primary">pilV</name>
    <name evidence="2" type="ORF">RGE70_13280</name>
</gene>
<reference evidence="2 3" key="1">
    <citation type="submission" date="2023-10" db="EMBL/GenBank/DDBJ databases">
        <title>Complete genome sequence of Shewanella sp. DAU334.</title>
        <authorList>
            <person name="Lee Y.-S."/>
            <person name="Jeong H.-R."/>
            <person name="Hwang E.-J."/>
            <person name="Choi Y.-L."/>
            <person name="Kim G.-D."/>
        </authorList>
    </citation>
    <scope>NUCLEOTIDE SEQUENCE [LARGE SCALE GENOMIC DNA]</scope>
    <source>
        <strain evidence="2 3">DAU334</strain>
    </source>
</reference>